<sequence>MDIKRVAIDAVNETIVLNVVHMDYKGQVAKRINEKMPLATVKGFRKGQVPKDLVEKQYGKAIKQEEVKKVVDLALERFVQSERLNLLGTPLAKENENFDWDAEELTFEYEIGLVPNFEIDLEAKNNIVKYIVTADDKLIDGQVERIQKQFGKAIPQEVVSADSDLTGTFSNEEKGINNTTTISLSTFNKAAGDKFIGKKVGDVVAVSTKGLFEDDHQLMDYLKVSHDDVHGLDIEVNFTIEAINGAELAELNQELFDKLFGEGKVASLEDLKSKIKEDAEAQFAQQADQKLLLDVQDFLIESTKFDLPAEFLKKWLQTVGEKKLSAEEAEVEYARSEKGLRFQLIEGKAMAQSNIQITFDDLKAFTTGAIKQQMAQFGQTNPTDEEVQGIVARVLSNQEEVKRLSEQVVAEKLLELFKEKANPTTKEVTYEEFIAASYGE</sequence>
<dbReference type="Gene3D" id="3.30.70.1050">
    <property type="entry name" value="Trigger factor ribosome-binding domain"/>
    <property type="match status" value="1"/>
</dbReference>
<dbReference type="Gene3D" id="1.10.3120.10">
    <property type="entry name" value="Trigger factor, C-terminal domain"/>
    <property type="match status" value="1"/>
</dbReference>
<evidence type="ECO:0000313" key="3">
    <source>
        <dbReference type="Proteomes" id="UP000198381"/>
    </source>
</evidence>
<evidence type="ECO:0000259" key="1">
    <source>
        <dbReference type="Pfam" id="PF05697"/>
    </source>
</evidence>
<dbReference type="InterPro" id="IPR036611">
    <property type="entry name" value="Trigger_fac_ribosome-bd_sf"/>
</dbReference>
<dbReference type="Pfam" id="PF05697">
    <property type="entry name" value="Trigger_N"/>
    <property type="match status" value="1"/>
</dbReference>
<evidence type="ECO:0000313" key="2">
    <source>
        <dbReference type="EMBL" id="OXB04172.1"/>
    </source>
</evidence>
<reference evidence="2 3" key="1">
    <citation type="submission" date="2016-11" db="EMBL/GenBank/DDBJ databases">
        <title>Whole genomes of Flavobacteriaceae.</title>
        <authorList>
            <person name="Stine C."/>
            <person name="Li C."/>
            <person name="Tadesse D."/>
        </authorList>
    </citation>
    <scope>NUCLEOTIDE SEQUENCE [LARGE SCALE GENOMIC DNA]</scope>
    <source>
        <strain evidence="2 3">CCUG 60112</strain>
    </source>
</reference>
<dbReference type="Proteomes" id="UP000198381">
    <property type="component" value="Unassembled WGS sequence"/>
</dbReference>
<dbReference type="InterPro" id="IPR027304">
    <property type="entry name" value="Trigger_fact/SurA_dom_sf"/>
</dbReference>
<feature type="domain" description="Trigger factor ribosome-binding bacterial" evidence="1">
    <location>
        <begin position="1"/>
        <end position="146"/>
    </location>
</feature>
<keyword evidence="3" id="KW-1185">Reference proteome</keyword>
<dbReference type="EMBL" id="MUHD01000032">
    <property type="protein sequence ID" value="OXB04172.1"/>
    <property type="molecule type" value="Genomic_DNA"/>
</dbReference>
<dbReference type="SUPFAM" id="SSF102735">
    <property type="entry name" value="Trigger factor ribosome-binding domain"/>
    <property type="match status" value="1"/>
</dbReference>
<gene>
    <name evidence="2" type="ORF">B0A81_16985</name>
</gene>
<dbReference type="InterPro" id="IPR037041">
    <property type="entry name" value="Trigger_fac_C_sf"/>
</dbReference>
<comment type="caution">
    <text evidence="2">The sequence shown here is derived from an EMBL/GenBank/DDBJ whole genome shotgun (WGS) entry which is preliminary data.</text>
</comment>
<name>A0ABX4CQU3_9FLAO</name>
<proteinExistence type="predicted"/>
<dbReference type="SUPFAM" id="SSF109998">
    <property type="entry name" value="Triger factor/SurA peptide-binding domain-like"/>
    <property type="match status" value="1"/>
</dbReference>
<dbReference type="InterPro" id="IPR008881">
    <property type="entry name" value="Trigger_fac_ribosome-bd_bac"/>
</dbReference>
<accession>A0ABX4CQU3</accession>
<protein>
    <submittedName>
        <fullName evidence="2">Trigger factor</fullName>
    </submittedName>
</protein>
<organism evidence="2 3">
    <name type="scientific">Flavobacterium plurextorum</name>
    <dbReference type="NCBI Taxonomy" id="1114867"/>
    <lineage>
        <taxon>Bacteria</taxon>
        <taxon>Pseudomonadati</taxon>
        <taxon>Bacteroidota</taxon>
        <taxon>Flavobacteriia</taxon>
        <taxon>Flavobacteriales</taxon>
        <taxon>Flavobacteriaceae</taxon>
        <taxon>Flavobacterium</taxon>
    </lineage>
</organism>
<dbReference type="RefSeq" id="WP_089059129.1">
    <property type="nucleotide sequence ID" value="NZ_JBIPCL010000015.1"/>
</dbReference>